<proteinExistence type="predicted"/>
<evidence type="ECO:0000313" key="1">
    <source>
        <dbReference type="EMBL" id="VDP04454.1"/>
    </source>
</evidence>
<name>A0A3P8BH04_9TREM</name>
<dbReference type="Pfam" id="PF00400">
    <property type="entry name" value="WD40"/>
    <property type="match status" value="1"/>
</dbReference>
<dbReference type="InterPro" id="IPR015943">
    <property type="entry name" value="WD40/YVTN_repeat-like_dom_sf"/>
</dbReference>
<dbReference type="Gene3D" id="2.130.10.10">
    <property type="entry name" value="YVTN repeat-like/Quinoprotein amine dehydrogenase"/>
    <property type="match status" value="1"/>
</dbReference>
<dbReference type="InterPro" id="IPR036322">
    <property type="entry name" value="WD40_repeat_dom_sf"/>
</dbReference>
<evidence type="ECO:0000313" key="2">
    <source>
        <dbReference type="Proteomes" id="UP000277204"/>
    </source>
</evidence>
<protein>
    <submittedName>
        <fullName evidence="1">Uncharacterized protein</fullName>
    </submittedName>
</protein>
<keyword evidence="2" id="KW-1185">Reference proteome</keyword>
<dbReference type="SUPFAM" id="SSF50978">
    <property type="entry name" value="WD40 repeat-like"/>
    <property type="match status" value="1"/>
</dbReference>
<accession>A0A3P8BH04</accession>
<reference evidence="1 2" key="1">
    <citation type="submission" date="2018-11" db="EMBL/GenBank/DDBJ databases">
        <authorList>
            <consortium name="Pathogen Informatics"/>
        </authorList>
    </citation>
    <scope>NUCLEOTIDE SEQUENCE [LARGE SCALE GENOMIC DNA]</scope>
    <source>
        <strain evidence="1 2">Zambia</strain>
    </source>
</reference>
<organism evidence="1 2">
    <name type="scientific">Schistosoma margrebowiei</name>
    <dbReference type="NCBI Taxonomy" id="48269"/>
    <lineage>
        <taxon>Eukaryota</taxon>
        <taxon>Metazoa</taxon>
        <taxon>Spiralia</taxon>
        <taxon>Lophotrochozoa</taxon>
        <taxon>Platyhelminthes</taxon>
        <taxon>Trematoda</taxon>
        <taxon>Digenea</taxon>
        <taxon>Strigeidida</taxon>
        <taxon>Schistosomatoidea</taxon>
        <taxon>Schistosomatidae</taxon>
        <taxon>Schistosoma</taxon>
    </lineage>
</organism>
<dbReference type="AlphaFoldDB" id="A0A3P8BH04"/>
<dbReference type="Proteomes" id="UP000277204">
    <property type="component" value="Unassembled WGS sequence"/>
</dbReference>
<dbReference type="InterPro" id="IPR001680">
    <property type="entry name" value="WD40_rpt"/>
</dbReference>
<dbReference type="EMBL" id="UZAI01009344">
    <property type="protein sequence ID" value="VDP04454.1"/>
    <property type="molecule type" value="Genomic_DNA"/>
</dbReference>
<gene>
    <name evidence="1" type="ORF">SMRZ_LOCUS13203</name>
</gene>
<sequence>MLAASDDGEVSVWKHDKHGALQFSHRLNVCTDMPSKNNSNNSTVEKSYYLTSFFMLFVGYDSLKFERTLYNPTIETIDKLMISKADNQHTESDDQVKDPDSEVTSLSGYCMSNSNSYVTGSDQKIYECGYKIHMDIEEENKTYFIATDHLKDEQFHLLNSCKKGYIVYRDTSYDATCRLLYGVRLSCNKSSNCSQVIQDFCYRIFAPFILQYRGTLKGHSGLVPCALTSGCTNNSDEDCIVASASGRTVCDVGCDVRLWSIPSKRKLLNYQPNQHLGPITCLGQLKITDHYSICISGCMDGSVMFWSVKNSEPLDLKHVSVAELTNSKSIQWKPLLHGFCSGLRPKYAISDIATQTYVMDESKRTVQYLIYIAYGEKLWRMRIILDQSNMSMNDVQNTFERLFSMNGKTELPFAELDAFWSSELDIPCSDIAR</sequence>